<dbReference type="AlphaFoldDB" id="A0AAD9NCH7"/>
<feature type="region of interest" description="Disordered" evidence="1">
    <location>
        <begin position="189"/>
        <end position="235"/>
    </location>
</feature>
<feature type="region of interest" description="Disordered" evidence="1">
    <location>
        <begin position="277"/>
        <end position="309"/>
    </location>
</feature>
<reference evidence="2" key="1">
    <citation type="journal article" date="2023" name="Mol. Biol. Evol.">
        <title>Third-Generation Sequencing Reveals the Adaptive Role of the Epigenome in Three Deep-Sea Polychaetes.</title>
        <authorList>
            <person name="Perez M."/>
            <person name="Aroh O."/>
            <person name="Sun Y."/>
            <person name="Lan Y."/>
            <person name="Juniper S.K."/>
            <person name="Young C.R."/>
            <person name="Angers B."/>
            <person name="Qian P.Y."/>
        </authorList>
    </citation>
    <scope>NUCLEOTIDE SEQUENCE</scope>
    <source>
        <strain evidence="2">P08H-3</strain>
    </source>
</reference>
<feature type="compositionally biased region" description="Basic and acidic residues" evidence="1">
    <location>
        <begin position="405"/>
        <end position="416"/>
    </location>
</feature>
<feature type="region of interest" description="Disordered" evidence="1">
    <location>
        <begin position="363"/>
        <end position="439"/>
    </location>
</feature>
<feature type="compositionally biased region" description="Polar residues" evidence="1">
    <location>
        <begin position="535"/>
        <end position="546"/>
    </location>
</feature>
<sequence length="620" mass="68449">MDIEQDKQMPSTGIKQDENDNNTNTQLESIHHNDALRTSHPQKAGDIMDNMDSASAAVGDGHDESTGVDIADTICMEQWTVTADTTASRPTNGDDNSERGDTGILAATDVHQVSGDDDNSDVQDSSGIQVHIMAADDSSNEDVNSNEYNCYKPVIGCNVDSSSFDRIPDSLQRTPSPEELMVMEEIFEPRPSTSKDSGINRIGSPASGTSSTISAGHERELSPSHESIHTPAPIEDRRQRLKFLPRTNQYEKHPLLQIRSESGLSEFEMMMLERDTRHSAAPSAENPLRTYSLDESGQNKSTTMQRLIPRGAHIERNALFEKTASGLSELEQYLLEKEQELGESSSASQEVYRASIQNRHSISNVPLPLRTNSSNKQAPIKSSNASSNSVQTRSIGGSAKGSKMKTPDKKPTDARLKRPPMQHSKSISEGTLPSQRALQPRRIQYEKHHLLETRDDSGMSELDHFLMEKEKEISEKGKCSSKCTCKNVNCNKCKGASPRLNTKEVDMVTRIEPKMNNKRVHFQRQECIEGDHKTAPSSADASVNLDQRQHQQSEIQSAEHRSGDASTGDSAMTEAEHTPDSEEGNLQPGSPRDTTAKESKSNEKPSKLKTKRHKSVCTMS</sequence>
<name>A0AAD9NCH7_9ANNE</name>
<accession>A0AAD9NCH7</accession>
<feature type="compositionally biased region" description="Polar residues" evidence="1">
    <location>
        <begin position="293"/>
        <end position="305"/>
    </location>
</feature>
<keyword evidence="3" id="KW-1185">Reference proteome</keyword>
<comment type="caution">
    <text evidence="2">The sequence shown here is derived from an EMBL/GenBank/DDBJ whole genome shotgun (WGS) entry which is preliminary data.</text>
</comment>
<evidence type="ECO:0000256" key="1">
    <source>
        <dbReference type="SAM" id="MobiDB-lite"/>
    </source>
</evidence>
<feature type="compositionally biased region" description="Polar residues" evidence="1">
    <location>
        <begin position="423"/>
        <end position="437"/>
    </location>
</feature>
<feature type="region of interest" description="Disordered" evidence="1">
    <location>
        <begin position="531"/>
        <end position="620"/>
    </location>
</feature>
<organism evidence="2 3">
    <name type="scientific">Paralvinella palmiformis</name>
    <dbReference type="NCBI Taxonomy" id="53620"/>
    <lineage>
        <taxon>Eukaryota</taxon>
        <taxon>Metazoa</taxon>
        <taxon>Spiralia</taxon>
        <taxon>Lophotrochozoa</taxon>
        <taxon>Annelida</taxon>
        <taxon>Polychaeta</taxon>
        <taxon>Sedentaria</taxon>
        <taxon>Canalipalpata</taxon>
        <taxon>Terebellida</taxon>
        <taxon>Terebelliformia</taxon>
        <taxon>Alvinellidae</taxon>
        <taxon>Paralvinella</taxon>
    </lineage>
</organism>
<feature type="compositionally biased region" description="Basic and acidic residues" evidence="1">
    <location>
        <begin position="594"/>
        <end position="606"/>
    </location>
</feature>
<feature type="compositionally biased region" description="Basic and acidic residues" evidence="1">
    <location>
        <begin position="547"/>
        <end position="563"/>
    </location>
</feature>
<feature type="compositionally biased region" description="Polar residues" evidence="1">
    <location>
        <begin position="363"/>
        <end position="395"/>
    </location>
</feature>
<feature type="region of interest" description="Disordered" evidence="1">
    <location>
        <begin position="82"/>
        <end position="102"/>
    </location>
</feature>
<feature type="compositionally biased region" description="Basic and acidic residues" evidence="1">
    <location>
        <begin position="216"/>
        <end position="235"/>
    </location>
</feature>
<feature type="compositionally biased region" description="Basic residues" evidence="1">
    <location>
        <begin position="607"/>
        <end position="620"/>
    </location>
</feature>
<dbReference type="Proteomes" id="UP001208570">
    <property type="component" value="Unassembled WGS sequence"/>
</dbReference>
<evidence type="ECO:0000313" key="2">
    <source>
        <dbReference type="EMBL" id="KAK2164950.1"/>
    </source>
</evidence>
<feature type="compositionally biased region" description="Polar residues" evidence="1">
    <location>
        <begin position="82"/>
        <end position="94"/>
    </location>
</feature>
<proteinExistence type="predicted"/>
<protein>
    <submittedName>
        <fullName evidence="2">Uncharacterized protein</fullName>
    </submittedName>
</protein>
<dbReference type="EMBL" id="JAODUP010000057">
    <property type="protein sequence ID" value="KAK2164950.1"/>
    <property type="molecule type" value="Genomic_DNA"/>
</dbReference>
<evidence type="ECO:0000313" key="3">
    <source>
        <dbReference type="Proteomes" id="UP001208570"/>
    </source>
</evidence>
<feature type="region of interest" description="Disordered" evidence="1">
    <location>
        <begin position="1"/>
        <end position="65"/>
    </location>
</feature>
<gene>
    <name evidence="2" type="ORF">LSH36_57g06009</name>
</gene>